<dbReference type="PANTHER" id="PTHR47429:SF9">
    <property type="entry name" value="PAS DOMAIN-CONTAINING PROTEIN"/>
    <property type="match status" value="1"/>
</dbReference>
<feature type="domain" description="PAC" evidence="5">
    <location>
        <begin position="421"/>
        <end position="474"/>
    </location>
</feature>
<dbReference type="PANTHER" id="PTHR47429">
    <property type="entry name" value="PROTEIN TWIN LOV 1"/>
    <property type="match status" value="1"/>
</dbReference>
<feature type="region of interest" description="Disordered" evidence="4">
    <location>
        <begin position="1"/>
        <end position="23"/>
    </location>
</feature>
<evidence type="ECO:0000256" key="4">
    <source>
        <dbReference type="SAM" id="MobiDB-lite"/>
    </source>
</evidence>
<evidence type="ECO:0000256" key="1">
    <source>
        <dbReference type="ARBA" id="ARBA00022630"/>
    </source>
</evidence>
<evidence type="ECO:0000313" key="7">
    <source>
        <dbReference type="Proteomes" id="UP000663193"/>
    </source>
</evidence>
<gene>
    <name evidence="6" type="ORF">JI435_008290</name>
</gene>
<feature type="compositionally biased region" description="Basic and acidic residues" evidence="4">
    <location>
        <begin position="1"/>
        <end position="11"/>
    </location>
</feature>
<dbReference type="OrthoDB" id="447251at2759"/>
<dbReference type="InterPro" id="IPR000014">
    <property type="entry name" value="PAS"/>
</dbReference>
<dbReference type="VEuPathDB" id="FungiDB:JI435_008290"/>
<protein>
    <recommendedName>
        <fullName evidence="5">PAC domain-containing protein</fullName>
    </recommendedName>
</protein>
<evidence type="ECO:0000256" key="2">
    <source>
        <dbReference type="ARBA" id="ARBA00022643"/>
    </source>
</evidence>
<organism evidence="6 7">
    <name type="scientific">Phaeosphaeria nodorum (strain SN15 / ATCC MYA-4574 / FGSC 10173)</name>
    <name type="common">Glume blotch fungus</name>
    <name type="synonym">Parastagonospora nodorum</name>
    <dbReference type="NCBI Taxonomy" id="321614"/>
    <lineage>
        <taxon>Eukaryota</taxon>
        <taxon>Fungi</taxon>
        <taxon>Dikarya</taxon>
        <taxon>Ascomycota</taxon>
        <taxon>Pezizomycotina</taxon>
        <taxon>Dothideomycetes</taxon>
        <taxon>Pleosporomycetidae</taxon>
        <taxon>Pleosporales</taxon>
        <taxon>Pleosporineae</taxon>
        <taxon>Phaeosphaeriaceae</taxon>
        <taxon>Parastagonospora</taxon>
    </lineage>
</organism>
<dbReference type="Gene3D" id="3.30.450.20">
    <property type="entry name" value="PAS domain"/>
    <property type="match status" value="1"/>
</dbReference>
<keyword evidence="2" id="KW-0288">FMN</keyword>
<evidence type="ECO:0000259" key="5">
    <source>
        <dbReference type="PROSITE" id="PS50113"/>
    </source>
</evidence>
<feature type="region of interest" description="Disordered" evidence="4">
    <location>
        <begin position="39"/>
        <end position="160"/>
    </location>
</feature>
<evidence type="ECO:0000256" key="3">
    <source>
        <dbReference type="ARBA" id="ARBA00022991"/>
    </source>
</evidence>
<reference evidence="7" key="1">
    <citation type="journal article" date="2021" name="BMC Genomics">
        <title>Chromosome-level genome assembly and manually-curated proteome of model necrotroph Parastagonospora nodorum Sn15 reveals a genome-wide trove of candidate effector homologs, and redundancy of virulence-related functions within an accessory chromosome.</title>
        <authorList>
            <person name="Bertazzoni S."/>
            <person name="Jones D.A.B."/>
            <person name="Phan H.T."/>
            <person name="Tan K.-C."/>
            <person name="Hane J.K."/>
        </authorList>
    </citation>
    <scope>NUCLEOTIDE SEQUENCE [LARGE SCALE GENOMIC DNA]</scope>
    <source>
        <strain evidence="7">SN15 / ATCC MYA-4574 / FGSC 10173)</strain>
    </source>
</reference>
<dbReference type="Pfam" id="PF13426">
    <property type="entry name" value="PAS_9"/>
    <property type="match status" value="1"/>
</dbReference>
<evidence type="ECO:0000313" key="6">
    <source>
        <dbReference type="EMBL" id="QRC91329.1"/>
    </source>
</evidence>
<dbReference type="InterPro" id="IPR000700">
    <property type="entry name" value="PAS-assoc_C"/>
</dbReference>
<feature type="compositionally biased region" description="Polar residues" evidence="4">
    <location>
        <begin position="132"/>
        <end position="152"/>
    </location>
</feature>
<feature type="compositionally biased region" description="Polar residues" evidence="4">
    <location>
        <begin position="739"/>
        <end position="750"/>
    </location>
</feature>
<sequence>MGIASEHHAYADDSATANADAGAVNEPLVLDLGAIYDGYDKVQSPPLTPPPSQKASQEQHDRWLSDDEQDSRVAPAPPDFTRRGIHIPSRTSSNTPSANKKRLSMQRRISADASSMIMPQTPEPQQYPVRVQSRTPSSQNNHNGQRPMTSLRNPEPTVIRSSADSVISYESSAPSIATQQLGPLQQKVLDDDDRLSPLLEDDPGSFDLVAPVENEKKQASLEDESERLFSKQHLQAIFNDTPSLLRFTSFLSTTRPQSIPILIYYLDALKALRAINYANAVAEALEPIEKLEFTDTPARATVNAVLEEKANKAFDVLVRDDLPAFITHVFTQVASVSIAKRVTGNLPPMLREASEGLAEVFCLTDPSRTDNPIIFASEEFHRTTQYGVGYAIGRNCRFLQGPKTNKSSVARFKEMITSGREHSEVFLNYRRDGSPFMNLLMTAPLFDSRGTLRYFIGAQIDVSGLVKDGTELEAFQRMREQQQSGETHEEPKDEFQELSKMFNNTELDIVRKHGGNMHREVVQEQDDNSTIQSRPRVLIQDQSTFDHVETGQKSNPNADGKLSGPYKHYLLVRPAPSLRILFSSPSLRVPGILQSPFLDRIGGSTRVRASVGNALADGTRGVTAKIRWLSRAVPNLEESYEEGRPRWIHCTPLLGSSGSVGVWMVVLVDEDRHMAPSRRFRQAPPIASDVRNGRGGGGANRYDEYDDQEYGGGYVSRAASRGEMYGPGAVRHVAVDTLRQPQSPRSNASMHDQRAMRSPSASLRNYMNGGHNGSTDTFDI</sequence>
<name>A0A7U2EQS8_PHANO</name>
<keyword evidence="7" id="KW-1185">Reference proteome</keyword>
<feature type="region of interest" description="Disordered" evidence="4">
    <location>
        <begin position="686"/>
        <end position="705"/>
    </location>
</feature>
<keyword evidence="1" id="KW-0285">Flavoprotein</keyword>
<dbReference type="Proteomes" id="UP000663193">
    <property type="component" value="Chromosome 1"/>
</dbReference>
<feature type="compositionally biased region" description="Polar residues" evidence="4">
    <location>
        <begin position="89"/>
        <end position="98"/>
    </location>
</feature>
<proteinExistence type="predicted"/>
<dbReference type="PROSITE" id="PS50113">
    <property type="entry name" value="PAC"/>
    <property type="match status" value="1"/>
</dbReference>
<dbReference type="AlphaFoldDB" id="A0A7U2EQS8"/>
<dbReference type="InterPro" id="IPR035965">
    <property type="entry name" value="PAS-like_dom_sf"/>
</dbReference>
<keyword evidence="3" id="KW-0157">Chromophore</keyword>
<feature type="region of interest" description="Disordered" evidence="4">
    <location>
        <begin position="736"/>
        <end position="780"/>
    </location>
</feature>
<dbReference type="SUPFAM" id="SSF55785">
    <property type="entry name" value="PYP-like sensor domain (PAS domain)"/>
    <property type="match status" value="1"/>
</dbReference>
<accession>A0A7U2EQS8</accession>
<dbReference type="EMBL" id="CP069023">
    <property type="protein sequence ID" value="QRC91329.1"/>
    <property type="molecule type" value="Genomic_DNA"/>
</dbReference>